<dbReference type="PANTHER" id="PTHR32086">
    <property type="entry name" value="FANCONI ANEMIA GROUP D2 PROTEIN"/>
    <property type="match status" value="1"/>
</dbReference>
<evidence type="ECO:0000256" key="2">
    <source>
        <dbReference type="ARBA" id="ARBA00022499"/>
    </source>
</evidence>
<comment type="similarity">
    <text evidence="5">Belongs to the Fanconi anemia protein FANCD2 family.</text>
</comment>
<dbReference type="GO" id="GO:0007129">
    <property type="term" value="P:homologous chromosome pairing at meiosis"/>
    <property type="evidence" value="ECO:0007669"/>
    <property type="project" value="TreeGrafter"/>
</dbReference>
<dbReference type="Proteomes" id="UP000822688">
    <property type="component" value="Chromosome 1"/>
</dbReference>
<feature type="compositionally biased region" description="Low complexity" evidence="6">
    <location>
        <begin position="889"/>
        <end position="900"/>
    </location>
</feature>
<evidence type="ECO:0000256" key="6">
    <source>
        <dbReference type="SAM" id="MobiDB-lite"/>
    </source>
</evidence>
<dbReference type="Pfam" id="PF14631">
    <property type="entry name" value="FancD2"/>
    <property type="match status" value="2"/>
</dbReference>
<dbReference type="CDD" id="cd11721">
    <property type="entry name" value="FANCD2"/>
    <property type="match status" value="1"/>
</dbReference>
<evidence type="ECO:0000313" key="7">
    <source>
        <dbReference type="EMBL" id="KAG0590520.1"/>
    </source>
</evidence>
<feature type="region of interest" description="Disordered" evidence="6">
    <location>
        <begin position="1"/>
        <end position="21"/>
    </location>
</feature>
<keyword evidence="2" id="KW-1017">Isopeptide bond</keyword>
<comment type="caution">
    <text evidence="7">The sequence shown here is derived from an EMBL/GenBank/DDBJ whole genome shotgun (WGS) entry which is preliminary data.</text>
</comment>
<dbReference type="GO" id="GO:0036297">
    <property type="term" value="P:interstrand cross-link repair"/>
    <property type="evidence" value="ECO:0007669"/>
    <property type="project" value="TreeGrafter"/>
</dbReference>
<evidence type="ECO:0000256" key="5">
    <source>
        <dbReference type="ARBA" id="ARBA00093456"/>
    </source>
</evidence>
<dbReference type="GO" id="GO:0000793">
    <property type="term" value="C:condensed chromosome"/>
    <property type="evidence" value="ECO:0007669"/>
    <property type="project" value="TreeGrafter"/>
</dbReference>
<dbReference type="InterPro" id="IPR029448">
    <property type="entry name" value="FANCD2"/>
</dbReference>
<organism evidence="7 8">
    <name type="scientific">Ceratodon purpureus</name>
    <name type="common">Fire moss</name>
    <name type="synonym">Dicranum purpureum</name>
    <dbReference type="NCBI Taxonomy" id="3225"/>
    <lineage>
        <taxon>Eukaryota</taxon>
        <taxon>Viridiplantae</taxon>
        <taxon>Streptophyta</taxon>
        <taxon>Embryophyta</taxon>
        <taxon>Bryophyta</taxon>
        <taxon>Bryophytina</taxon>
        <taxon>Bryopsida</taxon>
        <taxon>Dicranidae</taxon>
        <taxon>Pseudoditrichales</taxon>
        <taxon>Ditrichaceae</taxon>
        <taxon>Ceratodon</taxon>
    </lineage>
</organism>
<dbReference type="GO" id="GO:0005634">
    <property type="term" value="C:nucleus"/>
    <property type="evidence" value="ECO:0007669"/>
    <property type="project" value="UniProtKB-SubCell"/>
</dbReference>
<reference evidence="7" key="1">
    <citation type="submission" date="2020-06" db="EMBL/GenBank/DDBJ databases">
        <title>WGS assembly of Ceratodon purpureus strain R40.</title>
        <authorList>
            <person name="Carey S.B."/>
            <person name="Jenkins J."/>
            <person name="Shu S."/>
            <person name="Lovell J.T."/>
            <person name="Sreedasyam A."/>
            <person name="Maumus F."/>
            <person name="Tiley G.P."/>
            <person name="Fernandez-Pozo N."/>
            <person name="Barry K."/>
            <person name="Chen C."/>
            <person name="Wang M."/>
            <person name="Lipzen A."/>
            <person name="Daum C."/>
            <person name="Saski C.A."/>
            <person name="Payton A.C."/>
            <person name="Mcbreen J.C."/>
            <person name="Conrad R.E."/>
            <person name="Kollar L.M."/>
            <person name="Olsson S."/>
            <person name="Huttunen S."/>
            <person name="Landis J.B."/>
            <person name="Wickett N.J."/>
            <person name="Johnson M.G."/>
            <person name="Rensing S.A."/>
            <person name="Grimwood J."/>
            <person name="Schmutz J."/>
            <person name="Mcdaniel S.F."/>
        </authorList>
    </citation>
    <scope>NUCLEOTIDE SEQUENCE</scope>
    <source>
        <strain evidence="7">R40</strain>
    </source>
</reference>
<feature type="region of interest" description="Disordered" evidence="6">
    <location>
        <begin position="832"/>
        <end position="915"/>
    </location>
</feature>
<comment type="subcellular location">
    <subcellularLocation>
        <location evidence="1">Nucleus</location>
    </subcellularLocation>
</comment>
<evidence type="ECO:0000256" key="3">
    <source>
        <dbReference type="ARBA" id="ARBA00022843"/>
    </source>
</evidence>
<dbReference type="GO" id="GO:0031573">
    <property type="term" value="P:mitotic intra-S DNA damage checkpoint signaling"/>
    <property type="evidence" value="ECO:0007669"/>
    <property type="project" value="TreeGrafter"/>
</dbReference>
<dbReference type="GO" id="GO:1990918">
    <property type="term" value="P:double-strand break repair involved in meiotic recombination"/>
    <property type="evidence" value="ECO:0007669"/>
    <property type="project" value="TreeGrafter"/>
</dbReference>
<feature type="compositionally biased region" description="Polar residues" evidence="6">
    <location>
        <begin position="877"/>
        <end position="888"/>
    </location>
</feature>
<dbReference type="EMBL" id="CM026421">
    <property type="protein sequence ID" value="KAG0590520.1"/>
    <property type="molecule type" value="Genomic_DNA"/>
</dbReference>
<evidence type="ECO:0000313" key="8">
    <source>
        <dbReference type="Proteomes" id="UP000822688"/>
    </source>
</evidence>
<feature type="region of interest" description="Disordered" evidence="6">
    <location>
        <begin position="1456"/>
        <end position="1493"/>
    </location>
</feature>
<sequence length="1493" mass="165067">MSSSKKRPSPLGDANGRQGSQFVLRRRVSQHQEDDVFEKSLSEAGCRLSPNGPVILSRELQQRLELRLTRDSSIVGPFLAGFQSHIEKGENLHRVLMPMTKINNNAESRSGVSLARTLLTVTPIQTAVANTLLEKLPEHIGDDSGSGSTLPALMDSIPRLILSQFRWLNFLVDSKSLTEKLLEVLTICPLALKKEIISFLPEVIVDADHEMVMQALELMLQEDLQLVVPVLDAFSNMNLELELFDQVVSVAVSTLRTADAEDLPLVIKFLLQSATSTNIKLIIQQLRAHLQFVTISDVRSSRPDRKQKGLVNAPNCEALILEAIRSGLRLQNVACEAVLKEIRSLEGVLNHKVVDIWLLLIIHANGAPHRKAAESLLKRKVLHGEITPSLIRLCVHGRGESLQDYFKTLLSVAESFLRNTELAAHEFGTQVYMLLFEEFVGDFFRREVLGSLITHIGSGISSEIGAALDTLWLITKKKPQELLPMSAFLNGILDYLEGFQDAHLHQVYRVFCHIAMAARVRRGASSGVSVSDDLLIIVRKQISNPDLKYKRMGVIGVMSLVTCLGRKTTDEDEIAAEGMTTEESSLKEAVTLLQMNMDACKTSAVARAYFYDELANQLEASVLHPTIVEWVAVQTEEFSTLYLGDLEGGQLPAGHDGCGSVEGEVWMNLDGDMSPIILNILPMLTSSADKSLSQSLLYLSANIRLLAAVERETNQGSLGGIDALLGCPLYLPKHELLLDEQWSGLSRKNKEISCLSLFYAINWIRELINAFSTQLQAQLDVSCSQLTLEETTTKLFKRLRNLLYLEQRLNECMKSVPRLCFPQLHFLTDESVGDKQEKQQSIPSKDPQKTGPKRKPKISKKENEGTKGAKSSIAGDGNTQDPLRSQQNEPAAAPAKTTEAVPNAATTVDGSKESGHWTGALVEEQRWKFRALTLTCTAILSMPESARTACCADSFCQLPLYLYLLRDLYNKLDISLEQPTRKLAPWIVASPTPKIPSGLGTLVAADVLKRLQTVFPSLKRHLNAAISQLRPDELSERTEEEHAACEEHWKAESTAAGNPVGSVPCASPKETAQSFLMITLRCIGKVLAYPNLTLPANFPVFKELISAFSSVEGANELAAELLPRPPAGSLEHIFCGTYSYLDSLHDAAAASSLPVATQLVMVLKALVDCASVCENQPADERRRRSSFVRVTGFLPLLQAHLSVSAGRVLTHDWDAFEPWKSKGDMLQQLLRMHIRCSSSAIDLLEDMSCNILPQVPTKGSKIHQGVEGYPSLSPSTFLIWYRVQHEEVLCLFEEVMKEVVVQIKSKTPLSKDAVVNLVASAQRCVKVHVALVNLTRTHEKSAVHAVAAKCDGKFVDSFLRGMDFFQAKFEAHKDIIIALVKELQKATRIVQALCADAKGQKRMPVATKVPAVKRSLEKFLFCVKGLLHSASNGSAFLLGNLKHKDLQGRVVASQIYREAGDEEEEEEDQEEEQQEEHDSDETVDEEVALGDED</sequence>
<gene>
    <name evidence="7" type="ORF">KC19_1G105500</name>
</gene>
<evidence type="ECO:0000256" key="1">
    <source>
        <dbReference type="ARBA" id="ARBA00004123"/>
    </source>
</evidence>
<dbReference type="GO" id="GO:0070182">
    <property type="term" value="F:DNA polymerase binding"/>
    <property type="evidence" value="ECO:0007669"/>
    <property type="project" value="TreeGrafter"/>
</dbReference>
<accession>A0A8T0J3M6</accession>
<keyword evidence="3" id="KW-0832">Ubl conjugation</keyword>
<keyword evidence="4" id="KW-0539">Nucleus</keyword>
<keyword evidence="8" id="KW-1185">Reference proteome</keyword>
<evidence type="ECO:0000256" key="4">
    <source>
        <dbReference type="ARBA" id="ARBA00023242"/>
    </source>
</evidence>
<dbReference type="PANTHER" id="PTHR32086:SF0">
    <property type="entry name" value="FANCONI ANEMIA GROUP D2 PROTEIN"/>
    <property type="match status" value="1"/>
</dbReference>
<proteinExistence type="inferred from homology"/>
<protein>
    <recommendedName>
        <fullName evidence="9">Fanconi anemia group D2 protein</fullName>
    </recommendedName>
</protein>
<evidence type="ECO:0008006" key="9">
    <source>
        <dbReference type="Google" id="ProtNLM"/>
    </source>
</evidence>
<name>A0A8T0J3M6_CERPU</name>
<feature type="compositionally biased region" description="Acidic residues" evidence="6">
    <location>
        <begin position="1460"/>
        <end position="1493"/>
    </location>
</feature>